<protein>
    <submittedName>
        <fullName evidence="1">Uncharacterized protein</fullName>
    </submittedName>
</protein>
<reference evidence="1" key="2">
    <citation type="submission" date="2011-09" db="EMBL/GenBank/DDBJ databases">
        <title>Sequence assembly of the Felis catus genome version 6.2.</title>
        <authorList>
            <person name="Hillier L.W."/>
            <person name="Warren W."/>
            <person name="Obrien S."/>
            <person name="Wilson R.K."/>
        </authorList>
    </citation>
    <scope>NUCLEOTIDE SEQUENCE [LARGE SCALE GENOMIC DNA]</scope>
    <source>
        <strain evidence="1">Abyssinian</strain>
    </source>
</reference>
<keyword evidence="2" id="KW-1185">Reference proteome</keyword>
<accession>A0ABI7XIP7</accession>
<reference evidence="1" key="4">
    <citation type="submission" date="2025-05" db="UniProtKB">
        <authorList>
            <consortium name="Ensembl"/>
        </authorList>
    </citation>
    <scope>IDENTIFICATION</scope>
    <source>
        <strain evidence="1">breed Abyssinian</strain>
    </source>
</reference>
<reference evidence="2" key="3">
    <citation type="submission" date="2021-02" db="EMBL/GenBank/DDBJ databases">
        <title>Safari Cat Assemblies.</title>
        <authorList>
            <person name="Bredemeyer K.R."/>
            <person name="Murphy W.J."/>
        </authorList>
    </citation>
    <scope>NUCLEOTIDE SEQUENCE [LARGE SCALE GENOMIC DNA]</scope>
</reference>
<dbReference type="GeneTree" id="ENSGT00400000024746"/>
<evidence type="ECO:0000313" key="1">
    <source>
        <dbReference type="Ensembl" id="ENSFCTP00005022405.1"/>
    </source>
</evidence>
<evidence type="ECO:0000313" key="2">
    <source>
        <dbReference type="Proteomes" id="UP000823872"/>
    </source>
</evidence>
<organism evidence="1 2">
    <name type="scientific">Felis catus</name>
    <name type="common">Cat</name>
    <name type="synonym">Felis silvestris catus</name>
    <dbReference type="NCBI Taxonomy" id="9685"/>
    <lineage>
        <taxon>Eukaryota</taxon>
        <taxon>Metazoa</taxon>
        <taxon>Chordata</taxon>
        <taxon>Craniata</taxon>
        <taxon>Vertebrata</taxon>
        <taxon>Euteleostomi</taxon>
        <taxon>Mammalia</taxon>
        <taxon>Eutheria</taxon>
        <taxon>Laurasiatheria</taxon>
        <taxon>Carnivora</taxon>
        <taxon>Feliformia</taxon>
        <taxon>Felidae</taxon>
        <taxon>Felinae</taxon>
        <taxon>Felis</taxon>
    </lineage>
</organism>
<dbReference type="Ensembl" id="ENSFCTT00005033301.1">
    <property type="protein sequence ID" value="ENSFCTP00005022434.1"/>
    <property type="gene ID" value="ENSFCTG00005011783.1"/>
</dbReference>
<name>A0ABI7XIP7_FELCA</name>
<dbReference type="Proteomes" id="UP000823872">
    <property type="component" value="Chromosome E2"/>
</dbReference>
<proteinExistence type="predicted"/>
<sequence length="171" mass="18997">MVQDNHLSCEASCCRRWVTSAVTSHTAVTNIFNRFVLDPEAHAVLGKSLAQSFMVHFNRLYFSCNLDWSKGDHHAGFKSTGLRSAHRDSTNTISYVDILEGQTPGLVSWTSRWQNAIQSLKQCGSPGIAIFAGDFPSLEPRPVSDWAPACCHHSNPKLANMQLRWGCSQFS</sequence>
<dbReference type="Ensembl" id="ENSFCTT00005033274.1">
    <property type="protein sequence ID" value="ENSFCTP00005022405.1"/>
    <property type="gene ID" value="ENSFCTG00005011783.1"/>
</dbReference>
<reference evidence="1" key="1">
    <citation type="journal article" date="2007" name="Genome Res.">
        <title>Initial sequence and comparative analysis of the cat genome.</title>
        <authorList>
            <person name="Pontius J.U."/>
            <person name="Mullikin J.C."/>
            <person name="Smith D.R."/>
            <person name="Lindblad-Toh K."/>
            <person name="Gnerre S."/>
            <person name="Clamp M."/>
            <person name="Chang J."/>
            <person name="Stephens R."/>
            <person name="Neelam B."/>
            <person name="Volfovsky N."/>
            <person name="Schaffer A.A."/>
            <person name="Agarwala R."/>
            <person name="Narfstrom K."/>
            <person name="Murphy W.J."/>
            <person name="Giger U."/>
            <person name="Roca A.L."/>
            <person name="Antunes A."/>
            <person name="Menotti-Raymond M."/>
            <person name="Yuhki N."/>
            <person name="Pecon-Slattery J."/>
            <person name="Johnson W.E."/>
            <person name="Bourque G."/>
            <person name="Tesler G."/>
            <person name="O'Brien S.J."/>
        </authorList>
    </citation>
    <scope>NUCLEOTIDE SEQUENCE [LARGE SCALE GENOMIC DNA]</scope>
    <source>
        <strain evidence="1">Abyssinian</strain>
    </source>
</reference>
<dbReference type="Ensembl" id="ENSFCTT00005033280.1">
    <property type="protein sequence ID" value="ENSFCTP00005022413.1"/>
    <property type="gene ID" value="ENSFCTG00005011783.1"/>
</dbReference>